<proteinExistence type="predicted"/>
<organism evidence="1">
    <name type="scientific">Candidatus Methanophaga sp. ANME-1 ERB7</name>
    <dbReference type="NCBI Taxonomy" id="2759913"/>
    <lineage>
        <taxon>Archaea</taxon>
        <taxon>Methanobacteriati</taxon>
        <taxon>Methanobacteriota</taxon>
        <taxon>Stenosarchaea group</taxon>
        <taxon>Methanomicrobia</taxon>
        <taxon>Candidatus Methanophagales</taxon>
        <taxon>Candidatus Methanophagaceae</taxon>
        <taxon>Candidatus Methanophaga</taxon>
    </lineage>
</organism>
<gene>
    <name evidence="1" type="ORF">GHLBPCAD_00019</name>
</gene>
<dbReference type="EMBL" id="MT631685">
    <property type="protein sequence ID" value="QNO57330.1"/>
    <property type="molecule type" value="Genomic_DNA"/>
</dbReference>
<evidence type="ECO:0000313" key="1">
    <source>
        <dbReference type="EMBL" id="QNO57330.1"/>
    </source>
</evidence>
<accession>A0A7G9ZAP6</accession>
<protein>
    <submittedName>
        <fullName evidence="1">Uncharacterized protein</fullName>
    </submittedName>
</protein>
<reference evidence="1" key="1">
    <citation type="submission" date="2020-06" db="EMBL/GenBank/DDBJ databases">
        <title>Unique genomic features of the anaerobic methanotrophic archaea.</title>
        <authorList>
            <person name="Chadwick G.L."/>
            <person name="Skennerton C.T."/>
            <person name="Laso-Perez R."/>
            <person name="Leu A.O."/>
            <person name="Speth D.R."/>
            <person name="Yu H."/>
            <person name="Morgan-Lang C."/>
            <person name="Hatzenpichler R."/>
            <person name="Goudeau D."/>
            <person name="Malmstrom R."/>
            <person name="Brazelton W.J."/>
            <person name="Woyke T."/>
            <person name="Hallam S.J."/>
            <person name="Tyson G.W."/>
            <person name="Wegener G."/>
            <person name="Boetius A."/>
            <person name="Orphan V."/>
        </authorList>
    </citation>
    <scope>NUCLEOTIDE SEQUENCE</scope>
</reference>
<sequence>MQKKNLFDAREKLQGMSEELQFEEVLRSLRRSRVRTEIAMYLYKWKGSIVR</sequence>
<name>A0A7G9ZAP6_9EURY</name>
<dbReference type="AlphaFoldDB" id="A0A7G9ZAP6"/>